<proteinExistence type="inferred from homology"/>
<organism evidence="5 6">
    <name type="scientific">Lolliginicoccus lacisalsi</name>
    <dbReference type="NCBI Taxonomy" id="2742202"/>
    <lineage>
        <taxon>Bacteria</taxon>
        <taxon>Bacillati</taxon>
        <taxon>Actinomycetota</taxon>
        <taxon>Actinomycetes</taxon>
        <taxon>Mycobacteriales</taxon>
        <taxon>Hoyosellaceae</taxon>
        <taxon>Lolliginicoccus</taxon>
    </lineage>
</organism>
<dbReference type="EMBL" id="JACYWE010000004">
    <property type="protein sequence ID" value="MBD8506547.1"/>
    <property type="molecule type" value="Genomic_DNA"/>
</dbReference>
<dbReference type="AlphaFoldDB" id="A0A927JDV1"/>
<evidence type="ECO:0000313" key="6">
    <source>
        <dbReference type="Proteomes" id="UP000642993"/>
    </source>
</evidence>
<evidence type="ECO:0000256" key="2">
    <source>
        <dbReference type="ARBA" id="ARBA00022741"/>
    </source>
</evidence>
<comment type="similarity">
    <text evidence="1">Belongs to the universal stress protein A family.</text>
</comment>
<reference evidence="5" key="1">
    <citation type="submission" date="2020-09" db="EMBL/GenBank/DDBJ databases">
        <title>Hoyosella lacisalsi sp. nov., a halotolerant actinobacterium isolated from soil of Lake Gudzhirganskoe.</title>
        <authorList>
            <person name="Yang Q."/>
            <person name="Guo P.Y."/>
            <person name="Liu S.W."/>
            <person name="Li F.N."/>
            <person name="Sun C.H."/>
        </authorList>
    </citation>
    <scope>NUCLEOTIDE SEQUENCE</scope>
    <source>
        <strain evidence="5">G463</strain>
    </source>
</reference>
<name>A0A927JDV1_9ACTN</name>
<dbReference type="PANTHER" id="PTHR46268">
    <property type="entry name" value="STRESS RESPONSE PROTEIN NHAX"/>
    <property type="match status" value="1"/>
</dbReference>
<evidence type="ECO:0000256" key="3">
    <source>
        <dbReference type="ARBA" id="ARBA00022840"/>
    </source>
</evidence>
<dbReference type="PRINTS" id="PR01438">
    <property type="entry name" value="UNVRSLSTRESS"/>
</dbReference>
<dbReference type="Pfam" id="PF00582">
    <property type="entry name" value="Usp"/>
    <property type="match status" value="2"/>
</dbReference>
<dbReference type="RefSeq" id="WP_192039011.1">
    <property type="nucleotide sequence ID" value="NZ_JACYWE010000004.1"/>
</dbReference>
<accession>A0A927JDV1</accession>
<gene>
    <name evidence="5" type="ORF">HT102_08620</name>
</gene>
<comment type="caution">
    <text evidence="5">The sequence shown here is derived from an EMBL/GenBank/DDBJ whole genome shotgun (WGS) entry which is preliminary data.</text>
</comment>
<feature type="domain" description="UspA" evidence="4">
    <location>
        <begin position="154"/>
        <end position="290"/>
    </location>
</feature>
<dbReference type="InterPro" id="IPR014729">
    <property type="entry name" value="Rossmann-like_a/b/a_fold"/>
</dbReference>
<feature type="domain" description="UspA" evidence="4">
    <location>
        <begin position="5"/>
        <end position="140"/>
    </location>
</feature>
<dbReference type="PANTHER" id="PTHR46268:SF27">
    <property type="entry name" value="UNIVERSAL STRESS PROTEIN RV2623"/>
    <property type="match status" value="1"/>
</dbReference>
<keyword evidence="2" id="KW-0547">Nucleotide-binding</keyword>
<dbReference type="Proteomes" id="UP000642993">
    <property type="component" value="Unassembled WGS sequence"/>
</dbReference>
<evidence type="ECO:0000256" key="1">
    <source>
        <dbReference type="ARBA" id="ARBA00008791"/>
    </source>
</evidence>
<protein>
    <submittedName>
        <fullName evidence="5">Universal stress protein</fullName>
    </submittedName>
</protein>
<dbReference type="InterPro" id="IPR006015">
    <property type="entry name" value="Universal_stress_UspA"/>
</dbReference>
<sequence>MPVPQPIIVGIDGSTSATNAVRWAARESRLRKLPLRIVTALDGPPQYWGDFAIPSTYIAESTQHAEARLADAVKVAEDSGCTDIDSEVLTGFAHVDLITESKDAHMLVMGSRGISAFRASLIGSVTQSVLQHVHSTMVIIQELPAGWDTTPAAPVVVGVDGSEQNRPAVETAFQEASLRGAELIAVHAWSDTALPKALSLHQGLPWDDLISEEEARLAESLAGLGERYPDVEVRRLVVKDRPVRYLTDLSAAAGLVVVGSRGRGGFATMMLGSTSRALTHSVQCPLMIVPLAR</sequence>
<dbReference type="SUPFAM" id="SSF52402">
    <property type="entry name" value="Adenine nucleotide alpha hydrolases-like"/>
    <property type="match status" value="2"/>
</dbReference>
<keyword evidence="3" id="KW-0067">ATP-binding</keyword>
<dbReference type="GO" id="GO:0005524">
    <property type="term" value="F:ATP binding"/>
    <property type="evidence" value="ECO:0007669"/>
    <property type="project" value="UniProtKB-KW"/>
</dbReference>
<evidence type="ECO:0000259" key="4">
    <source>
        <dbReference type="Pfam" id="PF00582"/>
    </source>
</evidence>
<dbReference type="Gene3D" id="3.40.50.620">
    <property type="entry name" value="HUPs"/>
    <property type="match status" value="2"/>
</dbReference>
<keyword evidence="6" id="KW-1185">Reference proteome</keyword>
<dbReference type="InterPro" id="IPR006016">
    <property type="entry name" value="UspA"/>
</dbReference>
<evidence type="ECO:0000313" key="5">
    <source>
        <dbReference type="EMBL" id="MBD8506547.1"/>
    </source>
</evidence>